<accession>A0A3L9Z484</accession>
<sequence>MIEITQILVNASKFGKEAREILGSPKIVSSPELYFDIGIITATDEEFNSFVVLLEECEEFNTDLNDSTIYYEGKISTNNGVKKIILPYPISMGVEAVVSTTSKLLTQFNLKYLFMVGICAGNKNVTNIGDVIIAEKSLNYNEIVEVQKEDKDVKKKFRQNADSIDKNLKSRLSLFTKQIDLPKIKGKYKDNSDFTKPLKCHIGLMVSGSSLLRSDSKIKEINEDYHGIKGMDMETNGFYFTSSHSLKDSKPKFVSIKSVSDFGDSTNHKLSGEKRKSYALHTSSTTLLEFIFNHVK</sequence>
<dbReference type="EMBL" id="REFC01000002">
    <property type="protein sequence ID" value="RMA67683.1"/>
    <property type="molecule type" value="Genomic_DNA"/>
</dbReference>
<dbReference type="Pfam" id="PF01048">
    <property type="entry name" value="PNP_UDP_1"/>
    <property type="match status" value="1"/>
</dbReference>
<dbReference type="InterPro" id="IPR000845">
    <property type="entry name" value="Nucleoside_phosphorylase_d"/>
</dbReference>
<organism evidence="2 3">
    <name type="scientific">Ulvibacter antarcticus</name>
    <dbReference type="NCBI Taxonomy" id="442714"/>
    <lineage>
        <taxon>Bacteria</taxon>
        <taxon>Pseudomonadati</taxon>
        <taxon>Bacteroidota</taxon>
        <taxon>Flavobacteriia</taxon>
        <taxon>Flavobacteriales</taxon>
        <taxon>Flavobacteriaceae</taxon>
        <taxon>Ulvibacter</taxon>
    </lineage>
</organism>
<name>A0A3L9Z484_9FLAO</name>
<evidence type="ECO:0000259" key="1">
    <source>
        <dbReference type="Pfam" id="PF01048"/>
    </source>
</evidence>
<evidence type="ECO:0000313" key="3">
    <source>
        <dbReference type="Proteomes" id="UP000271339"/>
    </source>
</evidence>
<protein>
    <submittedName>
        <fullName evidence="2">Nucleoside phosphorylase</fullName>
    </submittedName>
</protein>
<evidence type="ECO:0000313" key="2">
    <source>
        <dbReference type="EMBL" id="RMA67683.1"/>
    </source>
</evidence>
<dbReference type="OrthoDB" id="2988699at2"/>
<dbReference type="GO" id="GO:0005829">
    <property type="term" value="C:cytosol"/>
    <property type="evidence" value="ECO:0007669"/>
    <property type="project" value="TreeGrafter"/>
</dbReference>
<reference evidence="2 3" key="1">
    <citation type="submission" date="2018-10" db="EMBL/GenBank/DDBJ databases">
        <title>Genomic Encyclopedia of Archaeal and Bacterial Type Strains, Phase II (KMG-II): from individual species to whole genera.</title>
        <authorList>
            <person name="Goeker M."/>
        </authorList>
    </citation>
    <scope>NUCLEOTIDE SEQUENCE [LARGE SCALE GENOMIC DNA]</scope>
    <source>
        <strain evidence="2 3">DSM 23424</strain>
    </source>
</reference>
<comment type="caution">
    <text evidence="2">The sequence shown here is derived from an EMBL/GenBank/DDBJ whole genome shotgun (WGS) entry which is preliminary data.</text>
</comment>
<dbReference type="PANTHER" id="PTHR46832">
    <property type="entry name" value="5'-METHYLTHIOADENOSINE/S-ADENOSYLHOMOCYSTEINE NUCLEOSIDASE"/>
    <property type="match status" value="1"/>
</dbReference>
<dbReference type="Gene3D" id="3.40.50.1580">
    <property type="entry name" value="Nucleoside phosphorylase domain"/>
    <property type="match status" value="1"/>
</dbReference>
<dbReference type="PANTHER" id="PTHR46832:SF1">
    <property type="entry name" value="5'-METHYLTHIOADENOSINE_S-ADENOSYLHOMOCYSTEINE NUCLEOSIDASE"/>
    <property type="match status" value="1"/>
</dbReference>
<dbReference type="Proteomes" id="UP000271339">
    <property type="component" value="Unassembled WGS sequence"/>
</dbReference>
<proteinExistence type="predicted"/>
<keyword evidence="3" id="KW-1185">Reference proteome</keyword>
<dbReference type="GO" id="GO:0019284">
    <property type="term" value="P:L-methionine salvage from S-adenosylmethionine"/>
    <property type="evidence" value="ECO:0007669"/>
    <property type="project" value="TreeGrafter"/>
</dbReference>
<dbReference type="RefSeq" id="WP_121905691.1">
    <property type="nucleotide sequence ID" value="NZ_REFC01000002.1"/>
</dbReference>
<dbReference type="GO" id="GO:0008930">
    <property type="term" value="F:methylthioadenosine nucleosidase activity"/>
    <property type="evidence" value="ECO:0007669"/>
    <property type="project" value="TreeGrafter"/>
</dbReference>
<dbReference type="SUPFAM" id="SSF53167">
    <property type="entry name" value="Purine and uridine phosphorylases"/>
    <property type="match status" value="1"/>
</dbReference>
<dbReference type="GO" id="GO:0009116">
    <property type="term" value="P:nucleoside metabolic process"/>
    <property type="evidence" value="ECO:0007669"/>
    <property type="project" value="InterPro"/>
</dbReference>
<gene>
    <name evidence="2" type="ORF">BXY75_0036</name>
</gene>
<dbReference type="AlphaFoldDB" id="A0A3L9Z484"/>
<dbReference type="InterPro" id="IPR035994">
    <property type="entry name" value="Nucleoside_phosphorylase_sf"/>
</dbReference>
<feature type="domain" description="Nucleoside phosphorylase" evidence="1">
    <location>
        <begin position="36"/>
        <end position="265"/>
    </location>
</feature>
<dbReference type="GO" id="GO:0008782">
    <property type="term" value="F:adenosylhomocysteine nucleosidase activity"/>
    <property type="evidence" value="ECO:0007669"/>
    <property type="project" value="TreeGrafter"/>
</dbReference>